<organism evidence="1 2">
    <name type="scientific">Fusarium venenatum</name>
    <dbReference type="NCBI Taxonomy" id="56646"/>
    <lineage>
        <taxon>Eukaryota</taxon>
        <taxon>Fungi</taxon>
        <taxon>Dikarya</taxon>
        <taxon>Ascomycota</taxon>
        <taxon>Pezizomycotina</taxon>
        <taxon>Sordariomycetes</taxon>
        <taxon>Hypocreomycetidae</taxon>
        <taxon>Hypocreales</taxon>
        <taxon>Nectriaceae</taxon>
        <taxon>Fusarium</taxon>
    </lineage>
</organism>
<proteinExistence type="predicted"/>
<keyword evidence="2" id="KW-1185">Reference proteome</keyword>
<name>A0A2L2TSR5_9HYPO</name>
<dbReference type="Proteomes" id="UP000245910">
    <property type="component" value="Chromosome III"/>
</dbReference>
<evidence type="ECO:0000313" key="1">
    <source>
        <dbReference type="EMBL" id="CEI69341.1"/>
    </source>
</evidence>
<sequence>MICFTKSGMVGTRLIVSFDVEEAFEILDAAFDQAGYLLRYRYRSLGGGPKHPEQELDWFENLGTDFSWLLKDDRWDRDPIHHLSDIWRLSFWSRKLYYISPHFRVSNWICFFSNTMIKLYLENLLHPAPLAHRNKWDKKEAIVMRRTNAEL</sequence>
<protein>
    <submittedName>
        <fullName evidence="1">Uncharacterized protein</fullName>
    </submittedName>
</protein>
<dbReference type="EMBL" id="LN649231">
    <property type="protein sequence ID" value="CEI69341.1"/>
    <property type="molecule type" value="Genomic_DNA"/>
</dbReference>
<dbReference type="AlphaFoldDB" id="A0A2L2TSR5"/>
<accession>A0A2L2TSR5</accession>
<evidence type="ECO:0000313" key="2">
    <source>
        <dbReference type="Proteomes" id="UP000245910"/>
    </source>
</evidence>
<reference evidence="2" key="1">
    <citation type="submission" date="2014-10" db="EMBL/GenBank/DDBJ databases">
        <authorList>
            <person name="King R."/>
        </authorList>
    </citation>
    <scope>NUCLEOTIDE SEQUENCE [LARGE SCALE GENOMIC DNA]</scope>
    <source>
        <strain evidence="2">A3/5</strain>
    </source>
</reference>